<evidence type="ECO:0000313" key="2">
    <source>
        <dbReference type="Proteomes" id="UP000465622"/>
    </source>
</evidence>
<sequence length="53" mass="5662">MSIYDGVNCALRSNGRTGVIVSNLDDANTLVRWDDGGNDDTVAFESLEILSGD</sequence>
<dbReference type="Proteomes" id="UP000465622">
    <property type="component" value="Chromosome"/>
</dbReference>
<proteinExistence type="predicted"/>
<dbReference type="RefSeq" id="WP_163642436.1">
    <property type="nucleotide sequence ID" value="NZ_AP022567.1"/>
</dbReference>
<reference evidence="1 2" key="1">
    <citation type="journal article" date="2019" name="Emerg. Microbes Infect.">
        <title>Comprehensive subspecies identification of 175 nontuberculous mycobacteria species based on 7547 genomic profiles.</title>
        <authorList>
            <person name="Matsumoto Y."/>
            <person name="Kinjo T."/>
            <person name="Motooka D."/>
            <person name="Nabeya D."/>
            <person name="Jung N."/>
            <person name="Uechi K."/>
            <person name="Horii T."/>
            <person name="Iida T."/>
            <person name="Fujita J."/>
            <person name="Nakamura S."/>
        </authorList>
    </citation>
    <scope>NUCLEOTIDE SEQUENCE [LARGE SCALE GENOMIC DNA]</scope>
    <source>
        <strain evidence="1 2">JCM 12375</strain>
    </source>
</reference>
<name>A0ABM7I532_MYCME</name>
<gene>
    <name evidence="1" type="ORF">MMAGJ_73070</name>
</gene>
<evidence type="ECO:0000313" key="1">
    <source>
        <dbReference type="EMBL" id="BBX38025.1"/>
    </source>
</evidence>
<dbReference type="EMBL" id="AP022567">
    <property type="protein sequence ID" value="BBX38025.1"/>
    <property type="molecule type" value="Genomic_DNA"/>
</dbReference>
<keyword evidence="2" id="KW-1185">Reference proteome</keyword>
<protein>
    <submittedName>
        <fullName evidence="1">Uncharacterized protein</fullName>
    </submittedName>
</protein>
<accession>A0ABM7I532</accession>
<organism evidence="1 2">
    <name type="scientific">Mycolicibacterium mageritense</name>
    <name type="common">Mycobacterium mageritense</name>
    <dbReference type="NCBI Taxonomy" id="53462"/>
    <lineage>
        <taxon>Bacteria</taxon>
        <taxon>Bacillati</taxon>
        <taxon>Actinomycetota</taxon>
        <taxon>Actinomycetes</taxon>
        <taxon>Mycobacteriales</taxon>
        <taxon>Mycobacteriaceae</taxon>
        <taxon>Mycolicibacterium</taxon>
    </lineage>
</organism>